<evidence type="ECO:0000256" key="5">
    <source>
        <dbReference type="ARBA" id="ARBA00022454"/>
    </source>
</evidence>
<dbReference type="GO" id="GO:0098505">
    <property type="term" value="F:G-rich strand telomeric DNA binding"/>
    <property type="evidence" value="ECO:0007669"/>
    <property type="project" value="TreeGrafter"/>
</dbReference>
<evidence type="ECO:0000256" key="4">
    <source>
        <dbReference type="ARBA" id="ARBA00015253"/>
    </source>
</evidence>
<protein>
    <recommendedName>
        <fullName evidence="4">Protection of telomeres protein 1</fullName>
    </recommendedName>
</protein>
<dbReference type="PANTHER" id="PTHR14513">
    <property type="entry name" value="PROTECTION OF TELOMERES 1"/>
    <property type="match status" value="1"/>
</dbReference>
<dbReference type="PANTHER" id="PTHR14513:SF0">
    <property type="entry name" value="PROTECTION OF TELOMERES PROTEIN 1"/>
    <property type="match status" value="1"/>
</dbReference>
<feature type="compositionally biased region" description="Basic and acidic residues" evidence="9">
    <location>
        <begin position="413"/>
        <end position="423"/>
    </location>
</feature>
<organism evidence="11 12">
    <name type="scientific">Chaetomium strumarium</name>
    <dbReference type="NCBI Taxonomy" id="1170767"/>
    <lineage>
        <taxon>Eukaryota</taxon>
        <taxon>Fungi</taxon>
        <taxon>Dikarya</taxon>
        <taxon>Ascomycota</taxon>
        <taxon>Pezizomycotina</taxon>
        <taxon>Sordariomycetes</taxon>
        <taxon>Sordariomycetidae</taxon>
        <taxon>Sordariales</taxon>
        <taxon>Chaetomiaceae</taxon>
        <taxon>Chaetomium</taxon>
    </lineage>
</organism>
<keyword evidence="7" id="KW-0238">DNA-binding</keyword>
<feature type="region of interest" description="Disordered" evidence="9">
    <location>
        <begin position="1"/>
        <end position="23"/>
    </location>
</feature>
<dbReference type="Pfam" id="PF02765">
    <property type="entry name" value="POT1"/>
    <property type="match status" value="1"/>
</dbReference>
<evidence type="ECO:0000256" key="8">
    <source>
        <dbReference type="ARBA" id="ARBA00023242"/>
    </source>
</evidence>
<comment type="subcellular location">
    <subcellularLocation>
        <location evidence="2">Chromosome</location>
        <location evidence="2">Telomere</location>
    </subcellularLocation>
    <subcellularLocation>
        <location evidence="1">Nucleus</location>
    </subcellularLocation>
</comment>
<feature type="region of interest" description="Disordered" evidence="9">
    <location>
        <begin position="607"/>
        <end position="651"/>
    </location>
</feature>
<keyword evidence="5" id="KW-0158">Chromosome</keyword>
<dbReference type="InterPro" id="IPR032042">
    <property type="entry name" value="POT1PC"/>
</dbReference>
<keyword evidence="12" id="KW-1185">Reference proteome</keyword>
<feature type="compositionally biased region" description="Acidic residues" evidence="9">
    <location>
        <begin position="642"/>
        <end position="651"/>
    </location>
</feature>
<accession>A0AAJ0H047</accession>
<name>A0AAJ0H047_9PEZI</name>
<evidence type="ECO:0000256" key="6">
    <source>
        <dbReference type="ARBA" id="ARBA00022895"/>
    </source>
</evidence>
<dbReference type="InterPro" id="IPR028389">
    <property type="entry name" value="POT1"/>
</dbReference>
<dbReference type="SMART" id="SM00976">
    <property type="entry name" value="Telo_bind"/>
    <property type="match status" value="1"/>
</dbReference>
<reference evidence="11" key="2">
    <citation type="submission" date="2023-06" db="EMBL/GenBank/DDBJ databases">
        <authorList>
            <consortium name="Lawrence Berkeley National Laboratory"/>
            <person name="Mondo S.J."/>
            <person name="Hensen N."/>
            <person name="Bonometti L."/>
            <person name="Westerberg I."/>
            <person name="Brannstrom I.O."/>
            <person name="Guillou S."/>
            <person name="Cros-Aarteil S."/>
            <person name="Calhoun S."/>
            <person name="Haridas S."/>
            <person name="Kuo A."/>
            <person name="Pangilinan J."/>
            <person name="Riley R."/>
            <person name="Labutti K."/>
            <person name="Andreopoulos B."/>
            <person name="Lipzen A."/>
            <person name="Chen C."/>
            <person name="Yanf M."/>
            <person name="Daum C."/>
            <person name="Ng V."/>
            <person name="Clum A."/>
            <person name="Steindorff A."/>
            <person name="Ohm R."/>
            <person name="Martin F."/>
            <person name="Silar P."/>
            <person name="Natvig D."/>
            <person name="Lalanne C."/>
            <person name="Gautier V."/>
            <person name="Ament-Velasquez S.L."/>
            <person name="Kruys A."/>
            <person name="Hutchinson M.I."/>
            <person name="Powell A.J."/>
            <person name="Barry K."/>
            <person name="Miller A.N."/>
            <person name="Grigoriev I.V."/>
            <person name="Debuchy R."/>
            <person name="Gladieux P."/>
            <person name="Thoren M.H."/>
            <person name="Johannesson H."/>
        </authorList>
    </citation>
    <scope>NUCLEOTIDE SEQUENCE</scope>
    <source>
        <strain evidence="11">CBS 333.67</strain>
    </source>
</reference>
<dbReference type="GeneID" id="87887698"/>
<evidence type="ECO:0000256" key="3">
    <source>
        <dbReference type="ARBA" id="ARBA00008442"/>
    </source>
</evidence>
<dbReference type="InterPro" id="IPR012340">
    <property type="entry name" value="NA-bd_OB-fold"/>
</dbReference>
<comment type="similarity">
    <text evidence="3">Belongs to the telombin family.</text>
</comment>
<keyword evidence="6" id="KW-0779">Telomere</keyword>
<dbReference type="SUPFAM" id="SSF50249">
    <property type="entry name" value="Nucleic acid-binding proteins"/>
    <property type="match status" value="2"/>
</dbReference>
<dbReference type="InterPro" id="IPR011564">
    <property type="entry name" value="Telomer_end-bd_POT1/Cdc13"/>
</dbReference>
<keyword evidence="8" id="KW-0539">Nucleus</keyword>
<dbReference type="FunFam" id="2.40.50.140:FF:000303">
    <property type="entry name" value="Protection of telomeres protein 1"/>
    <property type="match status" value="1"/>
</dbReference>
<evidence type="ECO:0000313" key="11">
    <source>
        <dbReference type="EMBL" id="KAK3308965.1"/>
    </source>
</evidence>
<dbReference type="RefSeq" id="XP_062724745.1">
    <property type="nucleotide sequence ID" value="XM_062868869.1"/>
</dbReference>
<proteinExistence type="inferred from homology"/>
<sequence length="690" mass="78144">MSARGWRKGGRDATPQDPLEPPLPAKLTELRALQVGNLVNVIGLVKDWRRPINTRSKDWKSEIEVYDLSTADGVKFTIFWPEHEHPDVGAGDVLLIISAKVQNRPDRGLQERPSLITHITTSVYVYSASNIPKPPQSAQPTVALGKRDRGFPTAEQNRYVSYLFHKVDKTCLSEEHEFKVRAEQSLNVKNKFRQLKDVDEGRFCDLIAQVVTEPYGIGVVTLYVSDYTENAKFYNEQSQPSSEPVDDPYGYTSGGVSVPRKKWIGPYGKMSLQITCYEPHANAIREEVKVGDWVELRNVRIKYGHDGKNLEGVMHEERNLDPSRVNVRVLEATDGETIDPRLKEAIRRCRDYHKNRKQQLKDIKSAQAAGLKRKGSQSNSAQPGKRQLNAKERRKLLRQAPRDAQEQQAQEQQAKEQQAKERLDDDGACLELNDLITCEKHDVPFSTVESMVKPYIFQTTVDNESVALPLPFICAKYMARLRVVDYFPPSLEDFARSRKLTDFDVLSDNEDDGDSSSPSSSSSGDDEDSPGRNRTWEWLFALRLEDVEPPSTEATSGPRPRLWAYVNNAEAQCLTGLNATDLRRDPETLRQFRQAMSILWGNLEEHKARKMGKGQTAGTSEKRPTRRGKNAQLLERPPLNSDGEDVVDEEEPLSNKPFACCIKQYGIPIPDDDGRKWQRCFGLFGTKICS</sequence>
<evidence type="ECO:0000313" key="12">
    <source>
        <dbReference type="Proteomes" id="UP001273166"/>
    </source>
</evidence>
<dbReference type="Gene3D" id="2.40.50.140">
    <property type="entry name" value="Nucleic acid-binding proteins"/>
    <property type="match status" value="2"/>
</dbReference>
<dbReference type="GO" id="GO:0000783">
    <property type="term" value="C:nuclear telomere cap complex"/>
    <property type="evidence" value="ECO:0007669"/>
    <property type="project" value="TreeGrafter"/>
</dbReference>
<gene>
    <name evidence="11" type="ORF">B0T15DRAFT_525790</name>
</gene>
<dbReference type="AlphaFoldDB" id="A0AAJ0H047"/>
<dbReference type="EMBL" id="JAUDZG010000002">
    <property type="protein sequence ID" value="KAK3308965.1"/>
    <property type="molecule type" value="Genomic_DNA"/>
</dbReference>
<feature type="region of interest" description="Disordered" evidence="9">
    <location>
        <begin position="366"/>
        <end position="423"/>
    </location>
</feature>
<dbReference type="GO" id="GO:0032210">
    <property type="term" value="P:regulation of telomere maintenance via telomerase"/>
    <property type="evidence" value="ECO:0007669"/>
    <property type="project" value="TreeGrafter"/>
</dbReference>
<feature type="compositionally biased region" description="Acidic residues" evidence="9">
    <location>
        <begin position="505"/>
        <end position="514"/>
    </location>
</feature>
<dbReference type="Proteomes" id="UP001273166">
    <property type="component" value="Unassembled WGS sequence"/>
</dbReference>
<evidence type="ECO:0000256" key="9">
    <source>
        <dbReference type="SAM" id="MobiDB-lite"/>
    </source>
</evidence>
<evidence type="ECO:0000259" key="10">
    <source>
        <dbReference type="SMART" id="SM00976"/>
    </source>
</evidence>
<dbReference type="Pfam" id="PF16686">
    <property type="entry name" value="POT1PC"/>
    <property type="match status" value="1"/>
</dbReference>
<evidence type="ECO:0000256" key="7">
    <source>
        <dbReference type="ARBA" id="ARBA00023125"/>
    </source>
</evidence>
<feature type="domain" description="Telomeric single stranded DNA binding POT1/Cdc13" evidence="10">
    <location>
        <begin position="27"/>
        <end position="168"/>
    </location>
</feature>
<dbReference type="GO" id="GO:0016233">
    <property type="term" value="P:telomere capping"/>
    <property type="evidence" value="ECO:0007669"/>
    <property type="project" value="TreeGrafter"/>
</dbReference>
<evidence type="ECO:0000256" key="2">
    <source>
        <dbReference type="ARBA" id="ARBA00004574"/>
    </source>
</evidence>
<reference evidence="11" key="1">
    <citation type="journal article" date="2023" name="Mol. Phylogenet. Evol.">
        <title>Genome-scale phylogeny and comparative genomics of the fungal order Sordariales.</title>
        <authorList>
            <person name="Hensen N."/>
            <person name="Bonometti L."/>
            <person name="Westerberg I."/>
            <person name="Brannstrom I.O."/>
            <person name="Guillou S."/>
            <person name="Cros-Aarteil S."/>
            <person name="Calhoun S."/>
            <person name="Haridas S."/>
            <person name="Kuo A."/>
            <person name="Mondo S."/>
            <person name="Pangilinan J."/>
            <person name="Riley R."/>
            <person name="LaButti K."/>
            <person name="Andreopoulos B."/>
            <person name="Lipzen A."/>
            <person name="Chen C."/>
            <person name="Yan M."/>
            <person name="Daum C."/>
            <person name="Ng V."/>
            <person name="Clum A."/>
            <person name="Steindorff A."/>
            <person name="Ohm R.A."/>
            <person name="Martin F."/>
            <person name="Silar P."/>
            <person name="Natvig D.O."/>
            <person name="Lalanne C."/>
            <person name="Gautier V."/>
            <person name="Ament-Velasquez S.L."/>
            <person name="Kruys A."/>
            <person name="Hutchinson M.I."/>
            <person name="Powell A.J."/>
            <person name="Barry K."/>
            <person name="Miller A.N."/>
            <person name="Grigoriev I.V."/>
            <person name="Debuchy R."/>
            <person name="Gladieux P."/>
            <person name="Hiltunen Thoren M."/>
            <person name="Johannesson H."/>
        </authorList>
    </citation>
    <scope>NUCLEOTIDE SEQUENCE</scope>
    <source>
        <strain evidence="11">CBS 333.67</strain>
    </source>
</reference>
<dbReference type="GO" id="GO:0010521">
    <property type="term" value="F:telomerase inhibitor activity"/>
    <property type="evidence" value="ECO:0007669"/>
    <property type="project" value="TreeGrafter"/>
</dbReference>
<feature type="region of interest" description="Disordered" evidence="9">
    <location>
        <begin position="505"/>
        <end position="532"/>
    </location>
</feature>
<evidence type="ECO:0000256" key="1">
    <source>
        <dbReference type="ARBA" id="ARBA00004123"/>
    </source>
</evidence>
<comment type="caution">
    <text evidence="11">The sequence shown here is derived from an EMBL/GenBank/DDBJ whole genome shotgun (WGS) entry which is preliminary data.</text>
</comment>